<reference evidence="6 7" key="1">
    <citation type="submission" date="2017-09" db="EMBL/GenBank/DDBJ databases">
        <authorList>
            <person name="Lee N."/>
            <person name="Cho B.-K."/>
        </authorList>
    </citation>
    <scope>NUCLEOTIDE SEQUENCE [LARGE SCALE GENOMIC DNA]</scope>
    <source>
        <strain evidence="6 7">ATCC 12853</strain>
    </source>
</reference>
<dbReference type="PROSITE" id="PS52004">
    <property type="entry name" value="KS3_2"/>
    <property type="match status" value="1"/>
</dbReference>
<keyword evidence="2 4" id="KW-0808">Transferase</keyword>
<dbReference type="InterPro" id="IPR014031">
    <property type="entry name" value="Ketoacyl_synth_C"/>
</dbReference>
<evidence type="ECO:0000256" key="1">
    <source>
        <dbReference type="ARBA" id="ARBA00008467"/>
    </source>
</evidence>
<dbReference type="Pfam" id="PF02801">
    <property type="entry name" value="Ketoacyl-synt_C"/>
    <property type="match status" value="1"/>
</dbReference>
<dbReference type="CDD" id="cd00832">
    <property type="entry name" value="CLF"/>
    <property type="match status" value="1"/>
</dbReference>
<dbReference type="GO" id="GO:0004315">
    <property type="term" value="F:3-oxoacyl-[acyl-carrier-protein] synthase activity"/>
    <property type="evidence" value="ECO:0007669"/>
    <property type="project" value="TreeGrafter"/>
</dbReference>
<protein>
    <submittedName>
        <fullName evidence="6">Ketosynthase chain-length factor</fullName>
    </submittedName>
</protein>
<evidence type="ECO:0000313" key="7">
    <source>
        <dbReference type="Proteomes" id="UP000325529"/>
    </source>
</evidence>
<dbReference type="KEGG" id="ska:CP970_39680"/>
<dbReference type="GO" id="GO:0006633">
    <property type="term" value="P:fatty acid biosynthetic process"/>
    <property type="evidence" value="ECO:0007669"/>
    <property type="project" value="TreeGrafter"/>
</dbReference>
<sequence>MTTAVVTGAGVVAPNGLGTEAFWSATLRGDHVIKPIDRYDTTRFTSRLAGEVRDFDAARYLPSRLLAQTDRMTQFALAAADWALADAALDTGELARTDLGVVTASAAGGFDFGQRELQNLWGEGPDHVSAYMSFAWFYAVNTGQISIKNDLRGPTGVLVAEQAGGIDALAHARRALRGGAEVVLSGGMDSSLCPYGMAARMAAGRLSTRDDPDRAFLPFDPDTDGHVPGEGGAILVLEEKDRALRRGASIHGEIAGHGATFDPRPSAMRPGNLGRAIELALADAGLAPGDIDVVFADADGSPENDRAEAEALVRLFGPYGVPVTAPKTMIGRLCSGGAPLDVVLALRALREGLIPPTIKVTPGYALDLVREGPRPFTGTAALVLARGHNGFNSALVLRGRGKDHR</sequence>
<evidence type="ECO:0000256" key="4">
    <source>
        <dbReference type="RuleBase" id="RU003694"/>
    </source>
</evidence>
<dbReference type="InterPro" id="IPR014030">
    <property type="entry name" value="Ketoacyl_synth_N"/>
</dbReference>
<evidence type="ECO:0000256" key="3">
    <source>
        <dbReference type="ARBA" id="ARBA00023315"/>
    </source>
</evidence>
<dbReference type="RefSeq" id="WP_055549689.1">
    <property type="nucleotide sequence ID" value="NZ_CP023699.1"/>
</dbReference>
<keyword evidence="3" id="KW-0012">Acyltransferase</keyword>
<dbReference type="EMBL" id="CP023699">
    <property type="protein sequence ID" value="QEU96244.1"/>
    <property type="molecule type" value="Genomic_DNA"/>
</dbReference>
<dbReference type="SUPFAM" id="SSF53901">
    <property type="entry name" value="Thiolase-like"/>
    <property type="match status" value="2"/>
</dbReference>
<evidence type="ECO:0000313" key="6">
    <source>
        <dbReference type="EMBL" id="QEU96244.1"/>
    </source>
</evidence>
<dbReference type="Pfam" id="PF00109">
    <property type="entry name" value="ketoacyl-synt"/>
    <property type="match status" value="1"/>
</dbReference>
<proteinExistence type="inferred from homology"/>
<feature type="domain" description="Ketosynthase family 3 (KS3)" evidence="5">
    <location>
        <begin position="1"/>
        <end position="399"/>
    </location>
</feature>
<gene>
    <name evidence="6" type="ORF">CP970_39680</name>
</gene>
<name>A0A5J6GPC8_STRKN</name>
<keyword evidence="7" id="KW-1185">Reference proteome</keyword>
<dbReference type="InterPro" id="IPR000794">
    <property type="entry name" value="Beta-ketoacyl_synthase"/>
</dbReference>
<dbReference type="AlphaFoldDB" id="A0A5J6GPC8"/>
<dbReference type="Gene3D" id="3.40.47.10">
    <property type="match status" value="2"/>
</dbReference>
<organism evidence="6 7">
    <name type="scientific">Streptomyces kanamyceticus</name>
    <dbReference type="NCBI Taxonomy" id="1967"/>
    <lineage>
        <taxon>Bacteria</taxon>
        <taxon>Bacillati</taxon>
        <taxon>Actinomycetota</taxon>
        <taxon>Actinomycetes</taxon>
        <taxon>Kitasatosporales</taxon>
        <taxon>Streptomycetaceae</taxon>
        <taxon>Streptomyces</taxon>
    </lineage>
</organism>
<dbReference type="PANTHER" id="PTHR11712">
    <property type="entry name" value="POLYKETIDE SYNTHASE-RELATED"/>
    <property type="match status" value="1"/>
</dbReference>
<dbReference type="Proteomes" id="UP000325529">
    <property type="component" value="Chromosome"/>
</dbReference>
<dbReference type="SMART" id="SM00825">
    <property type="entry name" value="PKS_KS"/>
    <property type="match status" value="1"/>
</dbReference>
<evidence type="ECO:0000259" key="5">
    <source>
        <dbReference type="PROSITE" id="PS52004"/>
    </source>
</evidence>
<evidence type="ECO:0000256" key="2">
    <source>
        <dbReference type="ARBA" id="ARBA00022679"/>
    </source>
</evidence>
<dbReference type="InterPro" id="IPR020841">
    <property type="entry name" value="PKS_Beta-ketoAc_synthase_dom"/>
</dbReference>
<dbReference type="OrthoDB" id="416758at2"/>
<comment type="similarity">
    <text evidence="1 4">Belongs to the thiolase-like superfamily. Beta-ketoacyl-ACP synthases family.</text>
</comment>
<dbReference type="PANTHER" id="PTHR11712:SF322">
    <property type="entry name" value="POLYKETIDE BETA-KETOACYL SYNTHASE 2-RELATED"/>
    <property type="match status" value="1"/>
</dbReference>
<accession>A0A5J6GPC8</accession>
<dbReference type="InterPro" id="IPR016039">
    <property type="entry name" value="Thiolase-like"/>
</dbReference>